<dbReference type="EMBL" id="CM000763">
    <property type="protein sequence ID" value="OQU84558.1"/>
    <property type="molecule type" value="Genomic_DNA"/>
</dbReference>
<proteinExistence type="predicted"/>
<dbReference type="Gramene" id="OQU84558">
    <property type="protein sequence ID" value="OQU84558"/>
    <property type="gene ID" value="SORBI_3004G076900"/>
</dbReference>
<evidence type="ECO:0000313" key="2">
    <source>
        <dbReference type="EMBL" id="OQU84558.1"/>
    </source>
</evidence>
<evidence type="ECO:0000313" key="3">
    <source>
        <dbReference type="Proteomes" id="UP000000768"/>
    </source>
</evidence>
<protein>
    <submittedName>
        <fullName evidence="2">Uncharacterized protein</fullName>
    </submittedName>
</protein>
<feature type="compositionally biased region" description="Polar residues" evidence="1">
    <location>
        <begin position="115"/>
        <end position="125"/>
    </location>
</feature>
<dbReference type="InParanoid" id="A0A1Z5RLF7"/>
<feature type="non-terminal residue" evidence="2">
    <location>
        <position position="125"/>
    </location>
</feature>
<dbReference type="OMA" id="LPFETTC"/>
<dbReference type="Proteomes" id="UP000000768">
    <property type="component" value="Chromosome 4"/>
</dbReference>
<gene>
    <name evidence="2" type="ORF">SORBI_3004G076900</name>
</gene>
<reference evidence="2 3" key="1">
    <citation type="journal article" date="2009" name="Nature">
        <title>The Sorghum bicolor genome and the diversification of grasses.</title>
        <authorList>
            <person name="Paterson A.H."/>
            <person name="Bowers J.E."/>
            <person name="Bruggmann R."/>
            <person name="Dubchak I."/>
            <person name="Grimwood J."/>
            <person name="Gundlach H."/>
            <person name="Haberer G."/>
            <person name="Hellsten U."/>
            <person name="Mitros T."/>
            <person name="Poliakov A."/>
            <person name="Schmutz J."/>
            <person name="Spannagl M."/>
            <person name="Tang H."/>
            <person name="Wang X."/>
            <person name="Wicker T."/>
            <person name="Bharti A.K."/>
            <person name="Chapman J."/>
            <person name="Feltus F.A."/>
            <person name="Gowik U."/>
            <person name="Grigoriev I.V."/>
            <person name="Lyons E."/>
            <person name="Maher C.A."/>
            <person name="Martis M."/>
            <person name="Narechania A."/>
            <person name="Otillar R.P."/>
            <person name="Penning B.W."/>
            <person name="Salamov A.A."/>
            <person name="Wang Y."/>
            <person name="Zhang L."/>
            <person name="Carpita N.C."/>
            <person name="Freeling M."/>
            <person name="Gingle A.R."/>
            <person name="Hash C.T."/>
            <person name="Keller B."/>
            <person name="Klein P."/>
            <person name="Kresovich S."/>
            <person name="McCann M.C."/>
            <person name="Ming R."/>
            <person name="Peterson D.G."/>
            <person name="Mehboob-ur-Rahman"/>
            <person name="Ware D."/>
            <person name="Westhoff P."/>
            <person name="Mayer K.F."/>
            <person name="Messing J."/>
            <person name="Rokhsar D.S."/>
        </authorList>
    </citation>
    <scope>NUCLEOTIDE SEQUENCE [LARGE SCALE GENOMIC DNA]</scope>
    <source>
        <strain evidence="3">cv. BTx623</strain>
    </source>
</reference>
<feature type="compositionally biased region" description="Low complexity" evidence="1">
    <location>
        <begin position="1"/>
        <end position="10"/>
    </location>
</feature>
<feature type="compositionally biased region" description="Pro residues" evidence="1">
    <location>
        <begin position="29"/>
        <end position="46"/>
    </location>
</feature>
<accession>A0A1Z5RLF7</accession>
<feature type="compositionally biased region" description="Pro residues" evidence="1">
    <location>
        <begin position="93"/>
        <end position="104"/>
    </location>
</feature>
<keyword evidence="3" id="KW-1185">Reference proteome</keyword>
<evidence type="ECO:0000256" key="1">
    <source>
        <dbReference type="SAM" id="MobiDB-lite"/>
    </source>
</evidence>
<organism evidence="2 3">
    <name type="scientific">Sorghum bicolor</name>
    <name type="common">Sorghum</name>
    <name type="synonym">Sorghum vulgare</name>
    <dbReference type="NCBI Taxonomy" id="4558"/>
    <lineage>
        <taxon>Eukaryota</taxon>
        <taxon>Viridiplantae</taxon>
        <taxon>Streptophyta</taxon>
        <taxon>Embryophyta</taxon>
        <taxon>Tracheophyta</taxon>
        <taxon>Spermatophyta</taxon>
        <taxon>Magnoliopsida</taxon>
        <taxon>Liliopsida</taxon>
        <taxon>Poales</taxon>
        <taxon>Poaceae</taxon>
        <taxon>PACMAD clade</taxon>
        <taxon>Panicoideae</taxon>
        <taxon>Andropogonodae</taxon>
        <taxon>Andropogoneae</taxon>
        <taxon>Sorghinae</taxon>
        <taxon>Sorghum</taxon>
    </lineage>
</organism>
<reference evidence="3" key="2">
    <citation type="journal article" date="2018" name="Plant J.">
        <title>The Sorghum bicolor reference genome: improved assembly, gene annotations, a transcriptome atlas, and signatures of genome organization.</title>
        <authorList>
            <person name="McCormick R.F."/>
            <person name="Truong S.K."/>
            <person name="Sreedasyam A."/>
            <person name="Jenkins J."/>
            <person name="Shu S."/>
            <person name="Sims D."/>
            <person name="Kennedy M."/>
            <person name="Amirebrahimi M."/>
            <person name="Weers B.D."/>
            <person name="McKinley B."/>
            <person name="Mattison A."/>
            <person name="Morishige D.T."/>
            <person name="Grimwood J."/>
            <person name="Schmutz J."/>
            <person name="Mullet J.E."/>
        </authorList>
    </citation>
    <scope>NUCLEOTIDE SEQUENCE [LARGE SCALE GENOMIC DNA]</scope>
    <source>
        <strain evidence="3">cv. BTx623</strain>
    </source>
</reference>
<name>A0A1Z5RLF7_SORBI</name>
<sequence length="125" mass="13478">MDTHSSPSSRRLSHPHPDLQFASMTSRLPPLPPPATHSPPIPPLPPMATHSPLLSPLPPPATHSPSLPFETTCLPPLPSATTHLPSLRFVPPSISPLPPRPPHPLSGDKPRRQRQPTSFQTARNG</sequence>
<feature type="region of interest" description="Disordered" evidence="1">
    <location>
        <begin position="1"/>
        <end position="125"/>
    </location>
</feature>
<dbReference type="AlphaFoldDB" id="A0A1Z5RLF7"/>